<name>A0A495VQ47_9BACT</name>
<proteinExistence type="predicted"/>
<dbReference type="GO" id="GO:0004553">
    <property type="term" value="F:hydrolase activity, hydrolyzing O-glycosyl compounds"/>
    <property type="evidence" value="ECO:0007669"/>
    <property type="project" value="UniProtKB-ARBA"/>
</dbReference>
<dbReference type="EMBL" id="RBXN01000005">
    <property type="protein sequence ID" value="RKT51521.1"/>
    <property type="molecule type" value="Genomic_DNA"/>
</dbReference>
<feature type="non-terminal residue" evidence="1">
    <location>
        <position position="1"/>
    </location>
</feature>
<evidence type="ECO:0000313" key="1">
    <source>
        <dbReference type="EMBL" id="RKT51521.1"/>
    </source>
</evidence>
<reference evidence="1 2" key="1">
    <citation type="submission" date="2018-10" db="EMBL/GenBank/DDBJ databases">
        <title>Genomic Encyclopedia of Archaeal and Bacterial Type Strains, Phase II (KMG-II): from individual species to whole genera.</title>
        <authorList>
            <person name="Goeker M."/>
        </authorList>
    </citation>
    <scope>NUCLEOTIDE SEQUENCE [LARGE SCALE GENOMIC DNA]</scope>
    <source>
        <strain evidence="1 2">NSB1</strain>
    </source>
</reference>
<sequence length="335" mass="37739">REVLIRGSVKGTQVTPDISVFYSNKFYYTGDSTSNKWNKVYGVWTNSLRYGFTVVYDITDYPTEEALKAMIEDESTIYYYVLFTPAEYSLDLPVITTYDEQTYFASNAAEVKPRMIARCKVSKALDYIREGLIGYYTGRGRSNTDENKNILPDLSGNGNDLENKNFAYTPDSGYGDGYIQYDGVDDFSSVEKAMTNIDFTILFTISDVELLTGNSWSGLIYGSSYYLGINKGICFSSENRYIMNGNISKTNFNIANKGKEIFVVGCFNGGKENKVIGITLGSINNSPIYACKQKIYDALIYNRELTEEEIKHNYKASCQYNGEDIDGKAGENNEF</sequence>
<evidence type="ECO:0000313" key="2">
    <source>
        <dbReference type="Proteomes" id="UP000269493"/>
    </source>
</evidence>
<dbReference type="SUPFAM" id="SSF49899">
    <property type="entry name" value="Concanavalin A-like lectins/glucanases"/>
    <property type="match status" value="1"/>
</dbReference>
<gene>
    <name evidence="1" type="ORF">BC742_1798</name>
</gene>
<accession>A0A495VQ47</accession>
<dbReference type="Proteomes" id="UP000269493">
    <property type="component" value="Unassembled WGS sequence"/>
</dbReference>
<comment type="caution">
    <text evidence="1">The sequence shown here is derived from an EMBL/GenBank/DDBJ whole genome shotgun (WGS) entry which is preliminary data.</text>
</comment>
<keyword evidence="2" id="KW-1185">Reference proteome</keyword>
<protein>
    <submittedName>
        <fullName evidence="1">Uncharacterized protein</fullName>
    </submittedName>
</protein>
<dbReference type="RefSeq" id="WP_183037564.1">
    <property type="nucleotide sequence ID" value="NZ_RBXN01000005.1"/>
</dbReference>
<dbReference type="GO" id="GO:0005975">
    <property type="term" value="P:carbohydrate metabolic process"/>
    <property type="evidence" value="ECO:0007669"/>
    <property type="project" value="UniProtKB-ARBA"/>
</dbReference>
<dbReference type="AlphaFoldDB" id="A0A495VQ47"/>
<organism evidence="1 2">
    <name type="scientific">Coprobacter fastidiosus NSB1 = JCM 33896</name>
    <dbReference type="NCBI Taxonomy" id="1349822"/>
    <lineage>
        <taxon>Bacteria</taxon>
        <taxon>Pseudomonadati</taxon>
        <taxon>Bacteroidota</taxon>
        <taxon>Bacteroidia</taxon>
        <taxon>Bacteroidales</taxon>
        <taxon>Barnesiellaceae</taxon>
        <taxon>Coprobacter</taxon>
    </lineage>
</organism>
<dbReference type="InterPro" id="IPR013320">
    <property type="entry name" value="ConA-like_dom_sf"/>
</dbReference>